<dbReference type="Pfam" id="PF00005">
    <property type="entry name" value="ABC_tran"/>
    <property type="match status" value="1"/>
</dbReference>
<proteinExistence type="predicted"/>
<evidence type="ECO:0000256" key="4">
    <source>
        <dbReference type="SAM" id="MobiDB-lite"/>
    </source>
</evidence>
<gene>
    <name evidence="6" type="ORF">DTL70_09455</name>
</gene>
<dbReference type="InterPro" id="IPR051782">
    <property type="entry name" value="ABC_Transporter_VariousFunc"/>
</dbReference>
<dbReference type="SUPFAM" id="SSF52540">
    <property type="entry name" value="P-loop containing nucleoside triphosphate hydrolases"/>
    <property type="match status" value="1"/>
</dbReference>
<evidence type="ECO:0000313" key="6">
    <source>
        <dbReference type="EMBL" id="RCG25593.1"/>
    </source>
</evidence>
<keyword evidence="3 6" id="KW-0067">ATP-binding</keyword>
<evidence type="ECO:0000256" key="2">
    <source>
        <dbReference type="ARBA" id="ARBA00022741"/>
    </source>
</evidence>
<dbReference type="Gene3D" id="3.40.50.300">
    <property type="entry name" value="P-loop containing nucleotide triphosphate hydrolases"/>
    <property type="match status" value="1"/>
</dbReference>
<keyword evidence="7" id="KW-1185">Reference proteome</keyword>
<dbReference type="EMBL" id="QOIN01000036">
    <property type="protein sequence ID" value="RCG25593.1"/>
    <property type="molecule type" value="Genomic_DNA"/>
</dbReference>
<name>A0A367F5H2_9ACTN</name>
<evidence type="ECO:0000259" key="5">
    <source>
        <dbReference type="PROSITE" id="PS50893"/>
    </source>
</evidence>
<dbReference type="SMART" id="SM00382">
    <property type="entry name" value="AAA"/>
    <property type="match status" value="1"/>
</dbReference>
<evidence type="ECO:0000256" key="1">
    <source>
        <dbReference type="ARBA" id="ARBA00022448"/>
    </source>
</evidence>
<dbReference type="AlphaFoldDB" id="A0A367F5H2"/>
<dbReference type="PANTHER" id="PTHR42939:SF1">
    <property type="entry name" value="ABC TRANSPORTER ATP-BINDING PROTEIN ALBC-RELATED"/>
    <property type="match status" value="1"/>
</dbReference>
<sequence>MSWAVTLDDVGRRYRAGGTWVLRGVDLEVRAGTLLRVEGGNGTGKSTLLRLLAGIEAPSAGRVRGLPGVRGYVPERFPAALPLTAAAYVTHLGRVRGLRGRAAAREGTRWLERLGADRYAGTRMRELSKGSSQKVAVAQALVGRPPLLVLDEAWTGLDQPARAVLDEVVRERVAEGGAVVFVDHDPARLAADADAVVRVAADGRVERDQGVPRARAGAPPRSPAPHFRIEAWGTPGAGAPAGLPSGARCRVAPGGALSLTVPAAASDAALRTLLAAHPGWHVRSVRQEDAAREEEHAVCETDSVREENSGWGEAGRG</sequence>
<comment type="caution">
    <text evidence="6">The sequence shown here is derived from an EMBL/GenBank/DDBJ whole genome shotgun (WGS) entry which is preliminary data.</text>
</comment>
<dbReference type="GO" id="GO:0005524">
    <property type="term" value="F:ATP binding"/>
    <property type="evidence" value="ECO:0007669"/>
    <property type="project" value="UniProtKB-KW"/>
</dbReference>
<dbReference type="GO" id="GO:0016887">
    <property type="term" value="F:ATP hydrolysis activity"/>
    <property type="evidence" value="ECO:0007669"/>
    <property type="project" value="InterPro"/>
</dbReference>
<feature type="compositionally biased region" description="Basic and acidic residues" evidence="4">
    <location>
        <begin position="293"/>
        <end position="308"/>
    </location>
</feature>
<evidence type="ECO:0000256" key="3">
    <source>
        <dbReference type="ARBA" id="ARBA00022840"/>
    </source>
</evidence>
<feature type="region of interest" description="Disordered" evidence="4">
    <location>
        <begin position="293"/>
        <end position="317"/>
    </location>
</feature>
<keyword evidence="2" id="KW-0547">Nucleotide-binding</keyword>
<organism evidence="6 7">
    <name type="scientific">Streptomyces diacarni</name>
    <dbReference type="NCBI Taxonomy" id="2800381"/>
    <lineage>
        <taxon>Bacteria</taxon>
        <taxon>Bacillati</taxon>
        <taxon>Actinomycetota</taxon>
        <taxon>Actinomycetes</taxon>
        <taxon>Kitasatosporales</taxon>
        <taxon>Streptomycetaceae</taxon>
        <taxon>Streptomyces</taxon>
    </lineage>
</organism>
<dbReference type="Proteomes" id="UP000252914">
    <property type="component" value="Unassembled WGS sequence"/>
</dbReference>
<dbReference type="RefSeq" id="WP_114021421.1">
    <property type="nucleotide sequence ID" value="NZ_QOIN01000036.1"/>
</dbReference>
<accession>A0A367F5H2</accession>
<dbReference type="InterPro" id="IPR003593">
    <property type="entry name" value="AAA+_ATPase"/>
</dbReference>
<dbReference type="PROSITE" id="PS50893">
    <property type="entry name" value="ABC_TRANSPORTER_2"/>
    <property type="match status" value="1"/>
</dbReference>
<keyword evidence="1" id="KW-0813">Transport</keyword>
<dbReference type="PANTHER" id="PTHR42939">
    <property type="entry name" value="ABC TRANSPORTER ATP-BINDING PROTEIN ALBC-RELATED"/>
    <property type="match status" value="1"/>
</dbReference>
<protein>
    <submittedName>
        <fullName evidence="6">ABC transporter ATP-binding protein</fullName>
    </submittedName>
</protein>
<reference evidence="6 7" key="1">
    <citation type="submission" date="2018-06" db="EMBL/GenBank/DDBJ databases">
        <title>Streptomyces reniochalinae sp. nov. and Streptomyces diacarnus sp. nov. from marine sponges.</title>
        <authorList>
            <person name="Li L."/>
        </authorList>
    </citation>
    <scope>NUCLEOTIDE SEQUENCE [LARGE SCALE GENOMIC DNA]</scope>
    <source>
        <strain evidence="6 7">LHW51701</strain>
    </source>
</reference>
<dbReference type="InterPro" id="IPR003439">
    <property type="entry name" value="ABC_transporter-like_ATP-bd"/>
</dbReference>
<evidence type="ECO:0000313" key="7">
    <source>
        <dbReference type="Proteomes" id="UP000252914"/>
    </source>
</evidence>
<feature type="domain" description="ABC transporter" evidence="5">
    <location>
        <begin position="5"/>
        <end position="226"/>
    </location>
</feature>
<dbReference type="InterPro" id="IPR027417">
    <property type="entry name" value="P-loop_NTPase"/>
</dbReference>